<dbReference type="GO" id="GO:0042884">
    <property type="term" value="P:microcin transport"/>
    <property type="evidence" value="ECO:0007669"/>
    <property type="project" value="TreeGrafter"/>
</dbReference>
<comment type="similarity">
    <text evidence="10">Belongs to the binding-protein-dependent transport system permease family.</text>
</comment>
<evidence type="ECO:0000256" key="11">
    <source>
        <dbReference type="SAM" id="MobiDB-lite"/>
    </source>
</evidence>
<dbReference type="EMBL" id="FOGB01000006">
    <property type="protein sequence ID" value="SEQ68259.1"/>
    <property type="molecule type" value="Genomic_DNA"/>
</dbReference>
<dbReference type="CDD" id="cd06261">
    <property type="entry name" value="TM_PBP2"/>
    <property type="match status" value="1"/>
</dbReference>
<dbReference type="Proteomes" id="UP000198749">
    <property type="component" value="Unassembled WGS sequence"/>
</dbReference>
<dbReference type="OrthoDB" id="9805855at2"/>
<proteinExistence type="inferred from homology"/>
<feature type="transmembrane region" description="Helical" evidence="10">
    <location>
        <begin position="134"/>
        <end position="155"/>
    </location>
</feature>
<dbReference type="AlphaFoldDB" id="A0A1H9I0Y9"/>
<evidence type="ECO:0000256" key="1">
    <source>
        <dbReference type="ARBA" id="ARBA00004429"/>
    </source>
</evidence>
<keyword evidence="14" id="KW-1185">Reference proteome</keyword>
<dbReference type="Pfam" id="PF00528">
    <property type="entry name" value="BPD_transp_1"/>
    <property type="match status" value="1"/>
</dbReference>
<dbReference type="PROSITE" id="PS50928">
    <property type="entry name" value="ABC_TM1"/>
    <property type="match status" value="1"/>
</dbReference>
<evidence type="ECO:0000313" key="13">
    <source>
        <dbReference type="EMBL" id="SEQ68259.1"/>
    </source>
</evidence>
<feature type="compositionally biased region" description="Low complexity" evidence="11">
    <location>
        <begin position="54"/>
        <end position="75"/>
    </location>
</feature>
<feature type="transmembrane region" description="Helical" evidence="10">
    <location>
        <begin position="330"/>
        <end position="349"/>
    </location>
</feature>
<sequence length="367" mass="40433">MAAYILRRLLLIIPTLLGILTINFLIVQAAPGGPVEQTIANLQGLNTSSTSRFDGSAQSDLSSSGSSSATGNSSTYRGARGLDPQLVKQIEAQFGFDKPAHERFFQMLKNYLVFDFGESLFSGKKVTDLIIEKLPVSISLGLWTTLITYLVAVPLGIKKAVRDGTPFDVWTSSMIIVGYAIPNFLFAILLIVLFAGGTYFSWFPLRGLTSPDFDQLSMWGQIKDYFWHITLPVLVSVIGSFATLSMLTKNSFLDEINKQYVITARAKGLTENQVLYGHVFRNAMLLIIAGMPAALIGIFFTGSMLIEVIFSLDGIGLLGYEAVIKRDYPVIFGTLYIFTLIGLLLKLVSDLTYVAVDPRIDFESREN</sequence>
<evidence type="ECO:0000256" key="4">
    <source>
        <dbReference type="ARBA" id="ARBA00022519"/>
    </source>
</evidence>
<feature type="transmembrane region" description="Helical" evidence="10">
    <location>
        <begin position="225"/>
        <end position="248"/>
    </location>
</feature>
<dbReference type="GO" id="GO:0055085">
    <property type="term" value="P:transmembrane transport"/>
    <property type="evidence" value="ECO:0007669"/>
    <property type="project" value="InterPro"/>
</dbReference>
<evidence type="ECO:0000256" key="3">
    <source>
        <dbReference type="ARBA" id="ARBA00022475"/>
    </source>
</evidence>
<accession>A0A1H9I0Y9</accession>
<feature type="domain" description="ABC transmembrane type-1" evidence="12">
    <location>
        <begin position="134"/>
        <end position="349"/>
    </location>
</feature>
<dbReference type="PANTHER" id="PTHR30465">
    <property type="entry name" value="INNER MEMBRANE ABC TRANSPORTER"/>
    <property type="match status" value="1"/>
</dbReference>
<evidence type="ECO:0000259" key="12">
    <source>
        <dbReference type="PROSITE" id="PS50928"/>
    </source>
</evidence>
<feature type="transmembrane region" description="Helical" evidence="10">
    <location>
        <begin position="176"/>
        <end position="205"/>
    </location>
</feature>
<dbReference type="NCBIfam" id="NF011712">
    <property type="entry name" value="PRK15133.1"/>
    <property type="match status" value="1"/>
</dbReference>
<dbReference type="SUPFAM" id="SSF161098">
    <property type="entry name" value="MetI-like"/>
    <property type="match status" value="1"/>
</dbReference>
<evidence type="ECO:0000313" key="14">
    <source>
        <dbReference type="Proteomes" id="UP000198749"/>
    </source>
</evidence>
<evidence type="ECO:0000256" key="7">
    <source>
        <dbReference type="ARBA" id="ARBA00023136"/>
    </source>
</evidence>
<evidence type="ECO:0000256" key="10">
    <source>
        <dbReference type="RuleBase" id="RU363032"/>
    </source>
</evidence>
<comment type="function">
    <text evidence="8">Probably part of a binding-protein-dependent transport system. Probably responsible for the translocation of the substrate across the membrane.</text>
</comment>
<dbReference type="PANTHER" id="PTHR30465:SF66">
    <property type="entry name" value="INNER MEMBRANE ABC TRANSPORTER PERMEASE PROTEIN YEJB"/>
    <property type="match status" value="1"/>
</dbReference>
<dbReference type="FunFam" id="1.10.3720.10:FF:000014">
    <property type="entry name" value="Microcin C ABC transporter permease YejB"/>
    <property type="match status" value="1"/>
</dbReference>
<dbReference type="Gene3D" id="1.10.3720.10">
    <property type="entry name" value="MetI-like"/>
    <property type="match status" value="1"/>
</dbReference>
<gene>
    <name evidence="13" type="ORF">SAMN03080615_02357</name>
</gene>
<dbReference type="InterPro" id="IPR035906">
    <property type="entry name" value="MetI-like_sf"/>
</dbReference>
<protein>
    <recommendedName>
        <fullName evidence="9">Inner membrane ABC transporter permease protein YejB</fullName>
    </recommendedName>
</protein>
<comment type="subcellular location">
    <subcellularLocation>
        <location evidence="1">Cell inner membrane</location>
        <topology evidence="1">Multi-pass membrane protein</topology>
    </subcellularLocation>
    <subcellularLocation>
        <location evidence="10">Cell membrane</location>
        <topology evidence="10">Multi-pass membrane protein</topology>
    </subcellularLocation>
</comment>
<keyword evidence="3" id="KW-1003">Cell membrane</keyword>
<dbReference type="InterPro" id="IPR000515">
    <property type="entry name" value="MetI-like"/>
</dbReference>
<keyword evidence="5 10" id="KW-0812">Transmembrane</keyword>
<name>A0A1H9I0Y9_9GAMM</name>
<feature type="region of interest" description="Disordered" evidence="11">
    <location>
        <begin position="51"/>
        <end position="79"/>
    </location>
</feature>
<dbReference type="RefSeq" id="WP_091358268.1">
    <property type="nucleotide sequence ID" value="NZ_AP025284.1"/>
</dbReference>
<keyword evidence="4" id="KW-0997">Cell inner membrane</keyword>
<evidence type="ECO:0000256" key="9">
    <source>
        <dbReference type="ARBA" id="ARBA00070482"/>
    </source>
</evidence>
<evidence type="ECO:0000256" key="5">
    <source>
        <dbReference type="ARBA" id="ARBA00022692"/>
    </source>
</evidence>
<dbReference type="STRING" id="355243.SAMN03080615_02357"/>
<keyword evidence="6 10" id="KW-1133">Transmembrane helix</keyword>
<evidence type="ECO:0000256" key="6">
    <source>
        <dbReference type="ARBA" id="ARBA00022989"/>
    </source>
</evidence>
<keyword evidence="2 10" id="KW-0813">Transport</keyword>
<organism evidence="13 14">
    <name type="scientific">Amphritea atlantica</name>
    <dbReference type="NCBI Taxonomy" id="355243"/>
    <lineage>
        <taxon>Bacteria</taxon>
        <taxon>Pseudomonadati</taxon>
        <taxon>Pseudomonadota</taxon>
        <taxon>Gammaproteobacteria</taxon>
        <taxon>Oceanospirillales</taxon>
        <taxon>Oceanospirillaceae</taxon>
        <taxon>Amphritea</taxon>
    </lineage>
</organism>
<dbReference type="GO" id="GO:0005886">
    <property type="term" value="C:plasma membrane"/>
    <property type="evidence" value="ECO:0007669"/>
    <property type="project" value="UniProtKB-SubCell"/>
</dbReference>
<reference evidence="14" key="1">
    <citation type="submission" date="2016-10" db="EMBL/GenBank/DDBJ databases">
        <authorList>
            <person name="Varghese N."/>
            <person name="Submissions S."/>
        </authorList>
    </citation>
    <scope>NUCLEOTIDE SEQUENCE [LARGE SCALE GENOMIC DNA]</scope>
    <source>
        <strain evidence="14">DSM 18887</strain>
    </source>
</reference>
<evidence type="ECO:0000256" key="8">
    <source>
        <dbReference type="ARBA" id="ARBA00053210"/>
    </source>
</evidence>
<keyword evidence="7 10" id="KW-0472">Membrane</keyword>
<evidence type="ECO:0000256" key="2">
    <source>
        <dbReference type="ARBA" id="ARBA00022448"/>
    </source>
</evidence>
<feature type="transmembrane region" description="Helical" evidence="10">
    <location>
        <begin position="285"/>
        <end position="310"/>
    </location>
</feature>